<reference evidence="2" key="1">
    <citation type="submission" date="2021-01" db="EMBL/GenBank/DDBJ databases">
        <authorList>
            <person name="Corre E."/>
            <person name="Pelletier E."/>
            <person name="Niang G."/>
            <person name="Scheremetjew M."/>
            <person name="Finn R."/>
            <person name="Kale V."/>
            <person name="Holt S."/>
            <person name="Cochrane G."/>
            <person name="Meng A."/>
            <person name="Brown T."/>
            <person name="Cohen L."/>
        </authorList>
    </citation>
    <scope>NUCLEOTIDE SEQUENCE</scope>
    <source>
        <strain evidence="2">SPMC142</strain>
    </source>
</reference>
<sequence length="115" mass="14047">MMRQYRHMLSEKPTDRDAYLRQIKYRCGYIGTKEIEILLRDYLHLHSENMSYEDLSAFDDEVLNIENPQLQRYFVNGENLLDQHDTKYLRILKDYVLARKEDYYANVPSEEYRAR</sequence>
<evidence type="ECO:0000256" key="1">
    <source>
        <dbReference type="ARBA" id="ARBA00023186"/>
    </source>
</evidence>
<evidence type="ECO:0008006" key="3">
    <source>
        <dbReference type="Google" id="ProtNLM"/>
    </source>
</evidence>
<dbReference type="EMBL" id="HBIQ01074168">
    <property type="protein sequence ID" value="CAE0577836.1"/>
    <property type="molecule type" value="Transcribed_RNA"/>
</dbReference>
<proteinExistence type="predicted"/>
<accession>A0A7S3T9I1</accession>
<dbReference type="Pfam" id="PF03937">
    <property type="entry name" value="Sdh5"/>
    <property type="match status" value="1"/>
</dbReference>
<dbReference type="InterPro" id="IPR036714">
    <property type="entry name" value="SDH_sf"/>
</dbReference>
<dbReference type="InterPro" id="IPR005631">
    <property type="entry name" value="SDH"/>
</dbReference>
<dbReference type="SUPFAM" id="SSF109910">
    <property type="entry name" value="YgfY-like"/>
    <property type="match status" value="1"/>
</dbReference>
<dbReference type="Gene3D" id="1.10.150.250">
    <property type="entry name" value="Flavinator of succinate dehydrogenase"/>
    <property type="match status" value="1"/>
</dbReference>
<evidence type="ECO:0000313" key="2">
    <source>
        <dbReference type="EMBL" id="CAE0577836.1"/>
    </source>
</evidence>
<protein>
    <recommendedName>
        <fullName evidence="3">FAD assembly factor SdhE</fullName>
    </recommendedName>
</protein>
<dbReference type="AlphaFoldDB" id="A0A7S3T9I1"/>
<keyword evidence="1" id="KW-0143">Chaperone</keyword>
<organism evidence="2">
    <name type="scientific">Strombidinopsis acuminata</name>
    <dbReference type="NCBI Taxonomy" id="141414"/>
    <lineage>
        <taxon>Eukaryota</taxon>
        <taxon>Sar</taxon>
        <taxon>Alveolata</taxon>
        <taxon>Ciliophora</taxon>
        <taxon>Intramacronucleata</taxon>
        <taxon>Spirotrichea</taxon>
        <taxon>Choreotrichia</taxon>
        <taxon>Choreotrichida</taxon>
        <taxon>Strombidinopsidae</taxon>
        <taxon>Strombidinopsis</taxon>
    </lineage>
</organism>
<gene>
    <name evidence="2" type="ORF">SACU0126_LOCUS23655</name>
</gene>
<name>A0A7S3T9I1_9SPIT</name>